<evidence type="ECO:0000256" key="5">
    <source>
        <dbReference type="SAM" id="Phobius"/>
    </source>
</evidence>
<accession>A0A9D2DTD3</accession>
<dbReference type="AlphaFoldDB" id="A0A9D2DTD3"/>
<keyword evidence="4 5" id="KW-0472">Membrane</keyword>
<sequence>MKFIDKLERKYGRYGIRNLTMYIIACYVLGYILVYTAPWILSYLSLDVRMILKGQIWRLVTWVIYPPTTGNFFLFLISIVFFYYPIGTSLERTWGSFRYTLYIFSGLLFTVLGAFLLHLITGGVVEIGGVHYLIGGSIFTTYYISLSVFLAYAMSYPDMQLLLMFVIPVKMRWMAFVYVAIIVFDMITNIRAGSWFLIVPVIASLLNFILFYLGSQNLSRYNPREVKRRQDFKKAMAQSRASAQTNGVTKHKCAICGRTEKDDPNLEFRFCSKCKGNYEYCQDHLFTHQHIK</sequence>
<proteinExistence type="predicted"/>
<gene>
    <name evidence="6" type="ORF">IAA21_08315</name>
</gene>
<name>A0A9D2DTD3_9FIRM</name>
<dbReference type="InterPro" id="IPR035952">
    <property type="entry name" value="Rhomboid-like_sf"/>
</dbReference>
<evidence type="ECO:0000313" key="6">
    <source>
        <dbReference type="EMBL" id="HIZ22781.1"/>
    </source>
</evidence>
<dbReference type="Gene3D" id="1.20.1540.10">
    <property type="entry name" value="Rhomboid-like"/>
    <property type="match status" value="1"/>
</dbReference>
<keyword evidence="2 5" id="KW-0812">Transmembrane</keyword>
<keyword evidence="6" id="KW-0378">Hydrolase</keyword>
<dbReference type="GO" id="GO:0006508">
    <property type="term" value="P:proteolysis"/>
    <property type="evidence" value="ECO:0007669"/>
    <property type="project" value="UniProtKB-KW"/>
</dbReference>
<reference evidence="6" key="2">
    <citation type="submission" date="2021-04" db="EMBL/GenBank/DDBJ databases">
        <authorList>
            <person name="Gilroy R."/>
        </authorList>
    </citation>
    <scope>NUCLEOTIDE SEQUENCE</scope>
    <source>
        <strain evidence="6">14324</strain>
    </source>
</reference>
<dbReference type="GO" id="GO:0016020">
    <property type="term" value="C:membrane"/>
    <property type="evidence" value="ECO:0007669"/>
    <property type="project" value="UniProtKB-SubCell"/>
</dbReference>
<reference evidence="6" key="1">
    <citation type="journal article" date="2021" name="PeerJ">
        <title>Extensive microbial diversity within the chicken gut microbiome revealed by metagenomics and culture.</title>
        <authorList>
            <person name="Gilroy R."/>
            <person name="Ravi A."/>
            <person name="Getino M."/>
            <person name="Pursley I."/>
            <person name="Horton D.L."/>
            <person name="Alikhan N.F."/>
            <person name="Baker D."/>
            <person name="Gharbi K."/>
            <person name="Hall N."/>
            <person name="Watson M."/>
            <person name="Adriaenssens E.M."/>
            <person name="Foster-Nyarko E."/>
            <person name="Jarju S."/>
            <person name="Secka A."/>
            <person name="Antonio M."/>
            <person name="Oren A."/>
            <person name="Chaudhuri R.R."/>
            <person name="La Ragione R."/>
            <person name="Hildebrand F."/>
            <person name="Pallen M.J."/>
        </authorList>
    </citation>
    <scope>NUCLEOTIDE SEQUENCE</scope>
    <source>
        <strain evidence="6">14324</strain>
    </source>
</reference>
<organism evidence="6 7">
    <name type="scientific">Candidatus Blautia faecigallinarum</name>
    <dbReference type="NCBI Taxonomy" id="2838488"/>
    <lineage>
        <taxon>Bacteria</taxon>
        <taxon>Bacillati</taxon>
        <taxon>Bacillota</taxon>
        <taxon>Clostridia</taxon>
        <taxon>Lachnospirales</taxon>
        <taxon>Lachnospiraceae</taxon>
        <taxon>Blautia</taxon>
    </lineage>
</organism>
<keyword evidence="6" id="KW-0645">Protease</keyword>
<feature type="transmembrane region" description="Helical" evidence="5">
    <location>
        <begin position="195"/>
        <end position="214"/>
    </location>
</feature>
<evidence type="ECO:0000256" key="2">
    <source>
        <dbReference type="ARBA" id="ARBA00022692"/>
    </source>
</evidence>
<comment type="caution">
    <text evidence="6">The sequence shown here is derived from an EMBL/GenBank/DDBJ whole genome shotgun (WGS) entry which is preliminary data.</text>
</comment>
<keyword evidence="3 5" id="KW-1133">Transmembrane helix</keyword>
<feature type="transmembrane region" description="Helical" evidence="5">
    <location>
        <begin position="132"/>
        <end position="154"/>
    </location>
</feature>
<feature type="transmembrane region" description="Helical" evidence="5">
    <location>
        <begin position="64"/>
        <end position="87"/>
    </location>
</feature>
<comment type="subcellular location">
    <subcellularLocation>
        <location evidence="1">Membrane</location>
        <topology evidence="1">Multi-pass membrane protein</topology>
    </subcellularLocation>
</comment>
<evidence type="ECO:0000313" key="7">
    <source>
        <dbReference type="Proteomes" id="UP000824041"/>
    </source>
</evidence>
<dbReference type="Proteomes" id="UP000824041">
    <property type="component" value="Unassembled WGS sequence"/>
</dbReference>
<evidence type="ECO:0000256" key="3">
    <source>
        <dbReference type="ARBA" id="ARBA00022989"/>
    </source>
</evidence>
<dbReference type="EMBL" id="DXBU01000113">
    <property type="protein sequence ID" value="HIZ22781.1"/>
    <property type="molecule type" value="Genomic_DNA"/>
</dbReference>
<protein>
    <submittedName>
        <fullName evidence="6">Rhomboid family intramembrane serine protease</fullName>
    </submittedName>
</protein>
<evidence type="ECO:0000256" key="1">
    <source>
        <dbReference type="ARBA" id="ARBA00004141"/>
    </source>
</evidence>
<dbReference type="GO" id="GO:0008233">
    <property type="term" value="F:peptidase activity"/>
    <property type="evidence" value="ECO:0007669"/>
    <property type="project" value="UniProtKB-KW"/>
</dbReference>
<feature type="transmembrane region" description="Helical" evidence="5">
    <location>
        <begin position="161"/>
        <end position="183"/>
    </location>
</feature>
<evidence type="ECO:0000256" key="4">
    <source>
        <dbReference type="ARBA" id="ARBA00023136"/>
    </source>
</evidence>
<dbReference type="SUPFAM" id="SSF144091">
    <property type="entry name" value="Rhomboid-like"/>
    <property type="match status" value="1"/>
</dbReference>
<feature type="transmembrane region" description="Helical" evidence="5">
    <location>
        <begin position="21"/>
        <end position="44"/>
    </location>
</feature>
<feature type="transmembrane region" description="Helical" evidence="5">
    <location>
        <begin position="99"/>
        <end position="120"/>
    </location>
</feature>